<proteinExistence type="predicted"/>
<dbReference type="AlphaFoldDB" id="G4CSK7"/>
<comment type="caution">
    <text evidence="1">The sequence shown here is derived from an EMBL/GenBank/DDBJ whole genome shotgun (WGS) entry which is preliminary data.</text>
</comment>
<dbReference type="EMBL" id="AGAZ01000069">
    <property type="protein sequence ID" value="EGZ44653.1"/>
    <property type="molecule type" value="Genomic_DNA"/>
</dbReference>
<evidence type="ECO:0000313" key="1">
    <source>
        <dbReference type="EMBL" id="EGZ44653.1"/>
    </source>
</evidence>
<sequence>MSESLFWSLAPDILRLHRQNAYALLATGSQIHDAALVNLDGLYYMWLKNEGDAPSQPQPGILLIEDEEERARISWIATARTVHRKDSVYRRAAEALRRRFQSNRENQACLVELSPQQGRLTIDNTQDFTISPHDLMRALYPANERMKSFAL</sequence>
<dbReference type="RefSeq" id="WP_009117207.1">
    <property type="nucleotide sequence ID" value="NZ_JH165159.1"/>
</dbReference>
<dbReference type="HOGENOM" id="CLU_1658906_0_0_4"/>
<reference evidence="1 2" key="1">
    <citation type="submission" date="2011-06" db="EMBL/GenBank/DDBJ databases">
        <authorList>
            <person name="Muzny D."/>
            <person name="Qin X."/>
            <person name="Deng J."/>
            <person name="Jiang H."/>
            <person name="Liu Y."/>
            <person name="Qu J."/>
            <person name="Song X.-Z."/>
            <person name="Zhang L."/>
            <person name="Thornton R."/>
            <person name="Coyle M."/>
            <person name="Francisco L."/>
            <person name="Jackson L."/>
            <person name="Javaid M."/>
            <person name="Korchina V."/>
            <person name="Kovar C."/>
            <person name="Mata R."/>
            <person name="Mathew T."/>
            <person name="Ngo R."/>
            <person name="Nguyen L."/>
            <person name="Nguyen N."/>
            <person name="Okwuonu G."/>
            <person name="Ongeri F."/>
            <person name="Pham C."/>
            <person name="Simmons D."/>
            <person name="Wilczek-Boney K."/>
            <person name="Hale W."/>
            <person name="Jakkamsetti A."/>
            <person name="Pham P."/>
            <person name="Ruth R."/>
            <person name="San Lucas F."/>
            <person name="Warren J."/>
            <person name="Zhang J."/>
            <person name="Zhao Z."/>
            <person name="Zhou C."/>
            <person name="Zhu D."/>
            <person name="Lee S."/>
            <person name="Bess C."/>
            <person name="Blankenburg K."/>
            <person name="Forbes L."/>
            <person name="Fu Q."/>
            <person name="Gubbala S."/>
            <person name="Hirani K."/>
            <person name="Jayaseelan J.C."/>
            <person name="Lara F."/>
            <person name="Munidasa M."/>
            <person name="Palculict T."/>
            <person name="Patil S."/>
            <person name="Pu L.-L."/>
            <person name="Saada N."/>
            <person name="Tang L."/>
            <person name="Weissenberger G."/>
            <person name="Zhu Y."/>
            <person name="Hemphill L."/>
            <person name="Shang Y."/>
            <person name="Youmans B."/>
            <person name="Ayvaz T."/>
            <person name="Ross M."/>
            <person name="Santibanez J."/>
            <person name="Aqrawi P."/>
            <person name="Gross S."/>
            <person name="Joshi V."/>
            <person name="Fowler G."/>
            <person name="Nazareth L."/>
            <person name="Reid J."/>
            <person name="Worley K."/>
            <person name="Petrosino J."/>
            <person name="Highlander S."/>
            <person name="Gibbs R."/>
        </authorList>
    </citation>
    <scope>NUCLEOTIDE SEQUENCE [LARGE SCALE GENOMIC DNA]</scope>
    <source>
        <strain evidence="1 2">9715</strain>
    </source>
</reference>
<dbReference type="Proteomes" id="UP000005336">
    <property type="component" value="Unassembled WGS sequence"/>
</dbReference>
<name>G4CSK7_9NEIS</name>
<dbReference type="PATRIC" id="fig|1030841.3.peg.2059"/>
<gene>
    <name evidence="1" type="ORF">HMPREF9370_2067</name>
</gene>
<accession>G4CSK7</accession>
<organism evidence="1 2">
    <name type="scientific">Neisseria wadsworthii 9715</name>
    <dbReference type="NCBI Taxonomy" id="1030841"/>
    <lineage>
        <taxon>Bacteria</taxon>
        <taxon>Pseudomonadati</taxon>
        <taxon>Pseudomonadota</taxon>
        <taxon>Betaproteobacteria</taxon>
        <taxon>Neisseriales</taxon>
        <taxon>Neisseriaceae</taxon>
        <taxon>Neisseria</taxon>
    </lineage>
</organism>
<dbReference type="OrthoDB" id="8605372at2"/>
<evidence type="ECO:0000313" key="2">
    <source>
        <dbReference type="Proteomes" id="UP000005336"/>
    </source>
</evidence>
<keyword evidence="2" id="KW-1185">Reference proteome</keyword>
<evidence type="ECO:0008006" key="3">
    <source>
        <dbReference type="Google" id="ProtNLM"/>
    </source>
</evidence>
<protein>
    <recommendedName>
        <fullName evidence="3">Pyridoxamine 5'-phosphate oxidase</fullName>
    </recommendedName>
</protein>